<dbReference type="RefSeq" id="WP_209403545.1">
    <property type="nucleotide sequence ID" value="NZ_JAGIYQ010000003.1"/>
</dbReference>
<protein>
    <submittedName>
        <fullName evidence="2">Glutaredoxin family protein</fullName>
    </submittedName>
</protein>
<dbReference type="PANTHER" id="PTHR34386:SF1">
    <property type="entry name" value="GLUTAREDOXIN-LIKE PROTEIN NRDH"/>
    <property type="match status" value="1"/>
</dbReference>
<dbReference type="AlphaFoldDB" id="A0A940SJB6"/>
<name>A0A940SJB6_9BACI</name>
<comment type="caution">
    <text evidence="2">The sequence shown here is derived from an EMBL/GenBank/DDBJ whole genome shotgun (WGS) entry which is preliminary data.</text>
</comment>
<dbReference type="PROSITE" id="PS51354">
    <property type="entry name" value="GLUTAREDOXIN_2"/>
    <property type="match status" value="1"/>
</dbReference>
<organism evidence="2 3">
    <name type="scientific">Gottfriedia endophytica</name>
    <dbReference type="NCBI Taxonomy" id="2820819"/>
    <lineage>
        <taxon>Bacteria</taxon>
        <taxon>Bacillati</taxon>
        <taxon>Bacillota</taxon>
        <taxon>Bacilli</taxon>
        <taxon>Bacillales</taxon>
        <taxon>Bacillaceae</taxon>
        <taxon>Gottfriedia</taxon>
    </lineage>
</organism>
<dbReference type="CDD" id="cd02976">
    <property type="entry name" value="NrdH"/>
    <property type="match status" value="1"/>
</dbReference>
<feature type="domain" description="GST N-terminal" evidence="1">
    <location>
        <begin position="1"/>
        <end position="77"/>
    </location>
</feature>
<keyword evidence="3" id="KW-1185">Reference proteome</keyword>
<dbReference type="InterPro" id="IPR002109">
    <property type="entry name" value="Glutaredoxin"/>
</dbReference>
<dbReference type="EMBL" id="JAGIYQ010000003">
    <property type="protein sequence ID" value="MBP0724729.1"/>
    <property type="molecule type" value="Genomic_DNA"/>
</dbReference>
<dbReference type="GO" id="GO:0009055">
    <property type="term" value="F:electron transfer activity"/>
    <property type="evidence" value="ECO:0007669"/>
    <property type="project" value="TreeGrafter"/>
</dbReference>
<dbReference type="Pfam" id="PF00462">
    <property type="entry name" value="Glutaredoxin"/>
    <property type="match status" value="1"/>
</dbReference>
<dbReference type="PROSITE" id="PS50404">
    <property type="entry name" value="GST_NTER"/>
    <property type="match status" value="1"/>
</dbReference>
<evidence type="ECO:0000259" key="1">
    <source>
        <dbReference type="PROSITE" id="PS50404"/>
    </source>
</evidence>
<dbReference type="InterPro" id="IPR004045">
    <property type="entry name" value="Glutathione_S-Trfase_N"/>
</dbReference>
<dbReference type="InterPro" id="IPR051548">
    <property type="entry name" value="Grx-like_ET"/>
</dbReference>
<dbReference type="InterPro" id="IPR036249">
    <property type="entry name" value="Thioredoxin-like_sf"/>
</dbReference>
<sequence length="77" mass="8832">MEVQLFTQDGCPPCDYVKMLLKENNISYQEFNVSKDSKAKQKMIHELDSFSTPTLVIGNEIIRGPQIDQIMSLLKIK</sequence>
<dbReference type="Gene3D" id="3.40.30.10">
    <property type="entry name" value="Glutaredoxin"/>
    <property type="match status" value="1"/>
</dbReference>
<reference evidence="2" key="1">
    <citation type="submission" date="2021-04" db="EMBL/GenBank/DDBJ databases">
        <title>Genome seq and assembly of Bacillus sp.</title>
        <authorList>
            <person name="Chhetri G."/>
        </authorList>
    </citation>
    <scope>NUCLEOTIDE SEQUENCE</scope>
    <source>
        <strain evidence="2">RG28</strain>
    </source>
</reference>
<accession>A0A940SJB6</accession>
<gene>
    <name evidence="2" type="ORF">J5Y03_05945</name>
</gene>
<evidence type="ECO:0000313" key="2">
    <source>
        <dbReference type="EMBL" id="MBP0724729.1"/>
    </source>
</evidence>
<proteinExistence type="predicted"/>
<dbReference type="SUPFAM" id="SSF52833">
    <property type="entry name" value="Thioredoxin-like"/>
    <property type="match status" value="1"/>
</dbReference>
<evidence type="ECO:0000313" key="3">
    <source>
        <dbReference type="Proteomes" id="UP000682134"/>
    </source>
</evidence>
<dbReference type="Proteomes" id="UP000682134">
    <property type="component" value="Unassembled WGS sequence"/>
</dbReference>
<dbReference type="GO" id="GO:0045454">
    <property type="term" value="P:cell redox homeostasis"/>
    <property type="evidence" value="ECO:0007669"/>
    <property type="project" value="TreeGrafter"/>
</dbReference>
<dbReference type="PANTHER" id="PTHR34386">
    <property type="entry name" value="GLUTAREDOXIN"/>
    <property type="match status" value="1"/>
</dbReference>